<dbReference type="EMBL" id="BARS01000463">
    <property type="protein sequence ID" value="GAF77719.1"/>
    <property type="molecule type" value="Genomic_DNA"/>
</dbReference>
<name>X0S9M9_9ZZZZ</name>
<dbReference type="PANTHER" id="PTHR36454:SF1">
    <property type="entry name" value="DUF1015 DOMAIN-CONTAINING PROTEIN"/>
    <property type="match status" value="1"/>
</dbReference>
<accession>X0S9M9</accession>
<evidence type="ECO:0008006" key="2">
    <source>
        <dbReference type="Google" id="ProtNLM"/>
    </source>
</evidence>
<organism evidence="1">
    <name type="scientific">marine sediment metagenome</name>
    <dbReference type="NCBI Taxonomy" id="412755"/>
    <lineage>
        <taxon>unclassified sequences</taxon>
        <taxon>metagenomes</taxon>
        <taxon>ecological metagenomes</taxon>
    </lineage>
</organism>
<comment type="caution">
    <text evidence="1">The sequence shown here is derived from an EMBL/GenBank/DDBJ whole genome shotgun (WGS) entry which is preliminary data.</text>
</comment>
<gene>
    <name evidence="1" type="ORF">S01H1_01127</name>
</gene>
<reference evidence="1" key="1">
    <citation type="journal article" date="2014" name="Front. Microbiol.">
        <title>High frequency of phylogenetically diverse reductive dehalogenase-homologous genes in deep subseafloor sedimentary metagenomes.</title>
        <authorList>
            <person name="Kawai M."/>
            <person name="Futagami T."/>
            <person name="Toyoda A."/>
            <person name="Takaki Y."/>
            <person name="Nishi S."/>
            <person name="Hori S."/>
            <person name="Arai W."/>
            <person name="Tsubouchi T."/>
            <person name="Morono Y."/>
            <person name="Uchiyama I."/>
            <person name="Ito T."/>
            <person name="Fujiyama A."/>
            <person name="Inagaki F."/>
            <person name="Takami H."/>
        </authorList>
    </citation>
    <scope>NUCLEOTIDE SEQUENCE</scope>
    <source>
        <strain evidence="1">Expedition CK06-06</strain>
    </source>
</reference>
<dbReference type="AlphaFoldDB" id="X0S9M9"/>
<dbReference type="InterPro" id="IPR008323">
    <property type="entry name" value="UCP033563"/>
</dbReference>
<proteinExistence type="predicted"/>
<dbReference type="PANTHER" id="PTHR36454">
    <property type="entry name" value="LMO2823 PROTEIN"/>
    <property type="match status" value="1"/>
</dbReference>
<feature type="non-terminal residue" evidence="1">
    <location>
        <position position="1"/>
    </location>
</feature>
<evidence type="ECO:0000313" key="1">
    <source>
        <dbReference type="EMBL" id="GAF77719.1"/>
    </source>
</evidence>
<sequence>ALNHRDVLQAAGGIDRDHEANFVMFAMVARDDPGLQILPMHRIIHNLSEHFTIGRLVATASEFSWQRCSVEDADVADAGSFLHRYGPGAMAFVGALPAEVWIAKLKDPGAMVQAAPDQPDAWRNLDVAILHKLIIDRALEAWRTPDLFIDYTPDGRSVMAACESSRAHLGVFLRSTPLEAVERIARAGAVMPYKSTYFYPKMATGMVLKGLE</sequence>
<protein>
    <recommendedName>
        <fullName evidence="2">DUF1015 domain-containing protein</fullName>
    </recommendedName>
</protein>
<dbReference type="Pfam" id="PF06245">
    <property type="entry name" value="DUF1015"/>
    <property type="match status" value="1"/>
</dbReference>